<feature type="domain" description="DNA polymerase III beta sliding clamp C-terminal" evidence="12">
    <location>
        <begin position="250"/>
        <end position="372"/>
    </location>
</feature>
<dbReference type="InterPro" id="IPR022635">
    <property type="entry name" value="DNA_polIII_beta_C"/>
</dbReference>
<dbReference type="Pfam" id="PF00712">
    <property type="entry name" value="DNA_pol3_beta"/>
    <property type="match status" value="1"/>
</dbReference>
<dbReference type="SUPFAM" id="SSF55979">
    <property type="entry name" value="DNA clamp"/>
    <property type="match status" value="3"/>
</dbReference>
<evidence type="ECO:0000256" key="9">
    <source>
        <dbReference type="PIRNR" id="PIRNR000804"/>
    </source>
</evidence>
<dbReference type="PANTHER" id="PTHR30478">
    <property type="entry name" value="DNA POLYMERASE III SUBUNIT BETA"/>
    <property type="match status" value="1"/>
</dbReference>
<keyword evidence="3 9" id="KW-0963">Cytoplasm</keyword>
<comment type="subunit">
    <text evidence="9">Forms a ring-shaped head-to-tail homodimer around DNA.</text>
</comment>
<comment type="subcellular location">
    <subcellularLocation>
        <location evidence="1 9">Cytoplasm</location>
    </subcellularLocation>
</comment>
<dbReference type="STRING" id="229920.ADM99_08390"/>
<accession>A0A0P6XR88</accession>
<evidence type="ECO:0000256" key="7">
    <source>
        <dbReference type="ARBA" id="ARBA00022932"/>
    </source>
</evidence>
<proteinExistence type="inferred from homology"/>
<keyword evidence="4 9" id="KW-0808">Transferase</keyword>
<protein>
    <recommendedName>
        <fullName evidence="9">Beta sliding clamp</fullName>
    </recommendedName>
</protein>
<dbReference type="OrthoDB" id="8421503at2"/>
<dbReference type="Pfam" id="PF02768">
    <property type="entry name" value="DNA_pol3_beta_3"/>
    <property type="match status" value="1"/>
</dbReference>
<evidence type="ECO:0000259" key="10">
    <source>
        <dbReference type="Pfam" id="PF00712"/>
    </source>
</evidence>
<gene>
    <name evidence="13" type="ORF">ADM99_08390</name>
</gene>
<dbReference type="InterPro" id="IPR001001">
    <property type="entry name" value="DNA_polIII_beta"/>
</dbReference>
<name>A0A0P6XR88_9CHLR</name>
<dbReference type="RefSeq" id="WP_062420886.1">
    <property type="nucleotide sequence ID" value="NZ_BBYA01000007.1"/>
</dbReference>
<evidence type="ECO:0000256" key="6">
    <source>
        <dbReference type="ARBA" id="ARBA00022705"/>
    </source>
</evidence>
<comment type="caution">
    <text evidence="13">The sequence shown here is derived from an EMBL/GenBank/DDBJ whole genome shotgun (WGS) entry which is preliminary data.</text>
</comment>
<evidence type="ECO:0000256" key="3">
    <source>
        <dbReference type="ARBA" id="ARBA00022490"/>
    </source>
</evidence>
<keyword evidence="8" id="KW-0238">DNA-binding</keyword>
<dbReference type="InterPro" id="IPR022637">
    <property type="entry name" value="DNA_polIII_beta_cen"/>
</dbReference>
<dbReference type="NCBIfam" id="TIGR00663">
    <property type="entry name" value="dnan"/>
    <property type="match status" value="1"/>
</dbReference>
<evidence type="ECO:0000256" key="5">
    <source>
        <dbReference type="ARBA" id="ARBA00022695"/>
    </source>
</evidence>
<dbReference type="PATRIC" id="fig|229920.5.peg.941"/>
<keyword evidence="7 9" id="KW-0239">DNA-directed DNA polymerase</keyword>
<dbReference type="GO" id="GO:0006271">
    <property type="term" value="P:DNA strand elongation involved in DNA replication"/>
    <property type="evidence" value="ECO:0007669"/>
    <property type="project" value="TreeGrafter"/>
</dbReference>
<dbReference type="AlphaFoldDB" id="A0A0P6XR88"/>
<dbReference type="PANTHER" id="PTHR30478:SF0">
    <property type="entry name" value="BETA SLIDING CLAMP"/>
    <property type="match status" value="1"/>
</dbReference>
<evidence type="ECO:0000256" key="2">
    <source>
        <dbReference type="ARBA" id="ARBA00010752"/>
    </source>
</evidence>
<dbReference type="CDD" id="cd00140">
    <property type="entry name" value="beta_clamp"/>
    <property type="match status" value="1"/>
</dbReference>
<dbReference type="GO" id="GO:0008408">
    <property type="term" value="F:3'-5' exonuclease activity"/>
    <property type="evidence" value="ECO:0007669"/>
    <property type="project" value="InterPro"/>
</dbReference>
<dbReference type="SMART" id="SM00480">
    <property type="entry name" value="POL3Bc"/>
    <property type="match status" value="1"/>
</dbReference>
<feature type="domain" description="DNA polymerase III beta sliding clamp N-terminal" evidence="10">
    <location>
        <begin position="1"/>
        <end position="120"/>
    </location>
</feature>
<dbReference type="Pfam" id="PF02767">
    <property type="entry name" value="DNA_pol3_beta_2"/>
    <property type="match status" value="1"/>
</dbReference>
<comment type="similarity">
    <text evidence="2 9">Belongs to the beta sliding clamp family.</text>
</comment>
<dbReference type="GO" id="GO:0009360">
    <property type="term" value="C:DNA polymerase III complex"/>
    <property type="evidence" value="ECO:0007669"/>
    <property type="project" value="InterPro"/>
</dbReference>
<dbReference type="GO" id="GO:0003887">
    <property type="term" value="F:DNA-directed DNA polymerase activity"/>
    <property type="evidence" value="ECO:0007669"/>
    <property type="project" value="UniProtKB-UniRule"/>
</dbReference>
<dbReference type="GO" id="GO:0005737">
    <property type="term" value="C:cytoplasm"/>
    <property type="evidence" value="ECO:0007669"/>
    <property type="project" value="UniProtKB-SubCell"/>
</dbReference>
<evidence type="ECO:0000259" key="12">
    <source>
        <dbReference type="Pfam" id="PF02768"/>
    </source>
</evidence>
<dbReference type="InterPro" id="IPR022634">
    <property type="entry name" value="DNA_polIII_beta_N"/>
</dbReference>
<evidence type="ECO:0000313" key="13">
    <source>
        <dbReference type="EMBL" id="KPL72149.1"/>
    </source>
</evidence>
<dbReference type="Gene3D" id="3.70.10.10">
    <property type="match status" value="1"/>
</dbReference>
<dbReference type="GO" id="GO:0003677">
    <property type="term" value="F:DNA binding"/>
    <property type="evidence" value="ECO:0007669"/>
    <property type="project" value="UniProtKB-UniRule"/>
</dbReference>
<evidence type="ECO:0000256" key="4">
    <source>
        <dbReference type="ARBA" id="ARBA00022679"/>
    </source>
</evidence>
<evidence type="ECO:0000259" key="11">
    <source>
        <dbReference type="Pfam" id="PF02767"/>
    </source>
</evidence>
<keyword evidence="6 9" id="KW-0235">DNA replication</keyword>
<evidence type="ECO:0000313" key="14">
    <source>
        <dbReference type="Proteomes" id="UP000050430"/>
    </source>
</evidence>
<dbReference type="PIRSF" id="PIRSF000804">
    <property type="entry name" value="DNA_pol_III_b"/>
    <property type="match status" value="1"/>
</dbReference>
<keyword evidence="14" id="KW-1185">Reference proteome</keyword>
<evidence type="ECO:0000256" key="1">
    <source>
        <dbReference type="ARBA" id="ARBA00004496"/>
    </source>
</evidence>
<dbReference type="Gene3D" id="3.10.150.10">
    <property type="entry name" value="DNA Polymerase III, subunit A, domain 2"/>
    <property type="match status" value="1"/>
</dbReference>
<comment type="function">
    <text evidence="9">Confers DNA tethering and processivity to DNA polymerases and other proteins. Acts as a clamp, forming a ring around DNA (a reaction catalyzed by the clamp-loading complex) which diffuses in an ATP-independent manner freely and bidirectionally along dsDNA. Initially characterized for its ability to contact the catalytic subunit of DNA polymerase III (Pol III), a complex, multichain enzyme responsible for most of the replicative synthesis in bacteria; Pol III exhibits 3'-5' exonuclease proofreading activity. The beta chain is required for initiation of replication as well as for processivity of DNA replication.</text>
</comment>
<dbReference type="EMBL" id="LGCK01000009">
    <property type="protein sequence ID" value="KPL72149.1"/>
    <property type="molecule type" value="Genomic_DNA"/>
</dbReference>
<feature type="domain" description="DNA polymerase III beta sliding clamp central" evidence="11">
    <location>
        <begin position="130"/>
        <end position="246"/>
    </location>
</feature>
<reference evidence="13 14" key="1">
    <citation type="submission" date="2015-07" db="EMBL/GenBank/DDBJ databases">
        <title>Genome sequence of Leptolinea tardivitalis DSM 16556.</title>
        <authorList>
            <person name="Hemp J."/>
            <person name="Ward L.M."/>
            <person name="Pace L.A."/>
            <person name="Fischer W.W."/>
        </authorList>
    </citation>
    <scope>NUCLEOTIDE SEQUENCE [LARGE SCALE GENOMIC DNA]</scope>
    <source>
        <strain evidence="13 14">YMTK-2</strain>
    </source>
</reference>
<evidence type="ECO:0000256" key="8">
    <source>
        <dbReference type="ARBA" id="ARBA00023125"/>
    </source>
</evidence>
<dbReference type="Proteomes" id="UP000050430">
    <property type="component" value="Unassembled WGS sequence"/>
</dbReference>
<sequence>MKTNVYQQQLAHGLGIVSKAVAARSTLPVLSNVLLATDDGRLRLSATNLEVGITCWIGAQIIEDGSITVPARTLADLVSTLPGDTVSLDLNTQTQTLNVKCGSSSTDIKGLDAQEFPPMPVPELDDAVELNVADFREMIQQVAFCASNDDARPALQGVSVTLSGNTITMAATDGFRISVRKSSLSTPVPQTLSAIIPARAMIELSRIAGDSGDVVKMVIPQGRGQVIFHLPDVELASQLIDANFPDYKLIIPQSYKTRTILPTSALLKACRQAEVIARDSNNVIRLEIINNENEPGRVEVQATSEETGASEIILDASVDGPALPIAFNVRFLREVLDVIKTPNVVIETTSNNSPGVIRPVNDDSFLHVIMPMHLG</sequence>
<keyword evidence="5 9" id="KW-0548">Nucleotidyltransferase</keyword>
<organism evidence="13 14">
    <name type="scientific">Leptolinea tardivitalis</name>
    <dbReference type="NCBI Taxonomy" id="229920"/>
    <lineage>
        <taxon>Bacteria</taxon>
        <taxon>Bacillati</taxon>
        <taxon>Chloroflexota</taxon>
        <taxon>Anaerolineae</taxon>
        <taxon>Anaerolineales</taxon>
        <taxon>Anaerolineaceae</taxon>
        <taxon>Leptolinea</taxon>
    </lineage>
</organism>
<dbReference type="InterPro" id="IPR046938">
    <property type="entry name" value="DNA_clamp_sf"/>
</dbReference>